<feature type="compositionally biased region" description="Low complexity" evidence="1">
    <location>
        <begin position="156"/>
        <end position="180"/>
    </location>
</feature>
<feature type="compositionally biased region" description="Basic residues" evidence="1">
    <location>
        <begin position="223"/>
        <end position="238"/>
    </location>
</feature>
<feature type="transmembrane region" description="Helical" evidence="2">
    <location>
        <begin position="34"/>
        <end position="55"/>
    </location>
</feature>
<feature type="compositionally biased region" description="Low complexity" evidence="1">
    <location>
        <begin position="101"/>
        <end position="112"/>
    </location>
</feature>
<feature type="region of interest" description="Disordered" evidence="1">
    <location>
        <begin position="364"/>
        <end position="391"/>
    </location>
</feature>
<evidence type="ECO:0000256" key="2">
    <source>
        <dbReference type="SAM" id="Phobius"/>
    </source>
</evidence>
<feature type="compositionally biased region" description="Polar residues" evidence="1">
    <location>
        <begin position="365"/>
        <end position="391"/>
    </location>
</feature>
<reference evidence="3 4" key="1">
    <citation type="submission" date="2016-06" db="EMBL/GenBank/DDBJ databases">
        <title>Evolution of pathogenesis and genome organization in the Tremellales.</title>
        <authorList>
            <person name="Cuomo C."/>
            <person name="Litvintseva A."/>
            <person name="Heitman J."/>
            <person name="Chen Y."/>
            <person name="Sun S."/>
            <person name="Springer D."/>
            <person name="Dromer F."/>
            <person name="Young S."/>
            <person name="Zeng Q."/>
            <person name="Chapman S."/>
            <person name="Gujja S."/>
            <person name="Saif S."/>
            <person name="Birren B."/>
        </authorList>
    </citation>
    <scope>NUCLEOTIDE SEQUENCE [LARGE SCALE GENOMIC DNA]</scope>
    <source>
        <strain evidence="3 4">ATCC 28783</strain>
    </source>
</reference>
<evidence type="ECO:0000313" key="3">
    <source>
        <dbReference type="EMBL" id="RXK41535.1"/>
    </source>
</evidence>
<accession>A0A4Q1BU15</accession>
<keyword evidence="4" id="KW-1185">Reference proteome</keyword>
<sequence>MVKTIGFSITRVSLSSISSLLSSSLYFEDAGNHLFYPILGGVLGFITLLCLYILWRGPTRTLFPCFLSKSGKERKKNQKSSPSTDSKDLPNLSTIPNGIKSGTLTNSSSSTGIPINPRDIVLDSDSSTNVDPSTTLHNVSSSSTPAITSTKELDTRLTSTTLSTLSNQNHSSNNSNNKPTLTIHTHSNPETPQENVKKNNDGYLSELKYTTTTQRAESIHSSSSRRSKKLVKKPKKPKSILSPQTSDSPMKVHFQINDSSSQTNSYFNDENINIQGKRNSPASTITFKFPSPLPPGPHPHYSLSSPLSNQIPSYFYTTSSSPSTRFPPHTQLPIPKTLEKSLRNQREVQQQTQVIRRPTHVAHSSDVSHPSWSAGQPSWHSTAFSSSGQSWNSLNDSHYSNPPISGSMAYTWSVAQPQTGYTNFTSYSPTQYIPSPYPSNDGYPSQAPFVQTTNTIHPLTQNPAYGGQVNNSPNTPPRMTARYASIERSNTGRVERSEVEMKQEVPITMPVPRPLTVGPGVGMRKGGEEMVLHMPIPRPPRGVSLFASSSTSLSNRVEHAL</sequence>
<dbReference type="Proteomes" id="UP000289152">
    <property type="component" value="Unassembled WGS sequence"/>
</dbReference>
<dbReference type="OrthoDB" id="10687546at2759"/>
<proteinExistence type="predicted"/>
<gene>
    <name evidence="3" type="ORF">M231_01243</name>
</gene>
<dbReference type="AlphaFoldDB" id="A0A4Q1BU15"/>
<feature type="region of interest" description="Disordered" evidence="1">
    <location>
        <begin position="211"/>
        <end position="251"/>
    </location>
</feature>
<feature type="compositionally biased region" description="Polar residues" evidence="1">
    <location>
        <begin position="124"/>
        <end position="150"/>
    </location>
</feature>
<dbReference type="VEuPathDB" id="FungiDB:TREMEDRAFT_64128"/>
<keyword evidence="2" id="KW-0812">Transmembrane</keyword>
<dbReference type="InParanoid" id="A0A4Q1BU15"/>
<organism evidence="3 4">
    <name type="scientific">Tremella mesenterica</name>
    <name type="common">Jelly fungus</name>
    <dbReference type="NCBI Taxonomy" id="5217"/>
    <lineage>
        <taxon>Eukaryota</taxon>
        <taxon>Fungi</taxon>
        <taxon>Dikarya</taxon>
        <taxon>Basidiomycota</taxon>
        <taxon>Agaricomycotina</taxon>
        <taxon>Tremellomycetes</taxon>
        <taxon>Tremellales</taxon>
        <taxon>Tremellaceae</taxon>
        <taxon>Tremella</taxon>
    </lineage>
</organism>
<evidence type="ECO:0000256" key="1">
    <source>
        <dbReference type="SAM" id="MobiDB-lite"/>
    </source>
</evidence>
<keyword evidence="2" id="KW-1133">Transmembrane helix</keyword>
<dbReference type="EMBL" id="SDIL01000008">
    <property type="protein sequence ID" value="RXK41535.1"/>
    <property type="molecule type" value="Genomic_DNA"/>
</dbReference>
<feature type="compositionally biased region" description="Polar residues" evidence="1">
    <location>
        <begin position="182"/>
        <end position="194"/>
    </location>
</feature>
<name>A0A4Q1BU15_TREME</name>
<keyword evidence="2" id="KW-0472">Membrane</keyword>
<feature type="region of interest" description="Disordered" evidence="1">
    <location>
        <begin position="73"/>
        <end position="198"/>
    </location>
</feature>
<evidence type="ECO:0000313" key="4">
    <source>
        <dbReference type="Proteomes" id="UP000289152"/>
    </source>
</evidence>
<comment type="caution">
    <text evidence="3">The sequence shown here is derived from an EMBL/GenBank/DDBJ whole genome shotgun (WGS) entry which is preliminary data.</text>
</comment>
<protein>
    <submittedName>
        <fullName evidence="3">Uncharacterized protein</fullName>
    </submittedName>
</protein>